<accession>U1GQ43</accession>
<comment type="function">
    <text evidence="9">Component of the Mediator complex, a coactivator involved in the regulated transcription of nearly all RNA polymerase II-dependent genes. Mediator functions as a bridge to convey information from gene-specific regulatory proteins to the basal RNA polymerase II transcription machinery. Mediator is recruited to promoters by direct interactions with regulatory proteins and serves as a scaffold for the assembly of a functional preinitiation complex with RNA polymerase II and the general transcription factors.</text>
</comment>
<dbReference type="GO" id="GO:0070847">
    <property type="term" value="C:core mediator complex"/>
    <property type="evidence" value="ECO:0007669"/>
    <property type="project" value="TreeGrafter"/>
</dbReference>
<keyword evidence="6 10" id="KW-0010">Activator</keyword>
<evidence type="ECO:0000256" key="9">
    <source>
        <dbReference type="ARBA" id="ARBA00025687"/>
    </source>
</evidence>
<dbReference type="GeneID" id="19242985"/>
<evidence type="ECO:0000256" key="11">
    <source>
        <dbReference type="SAM" id="MobiDB-lite"/>
    </source>
</evidence>
<name>U1GQ43_ENDPU</name>
<evidence type="ECO:0000256" key="5">
    <source>
        <dbReference type="ARBA" id="ARBA00023015"/>
    </source>
</evidence>
<feature type="region of interest" description="Disordered" evidence="11">
    <location>
        <begin position="185"/>
        <end position="224"/>
    </location>
</feature>
<evidence type="ECO:0000256" key="2">
    <source>
        <dbReference type="ARBA" id="ARBA00009994"/>
    </source>
</evidence>
<evidence type="ECO:0000256" key="4">
    <source>
        <dbReference type="ARBA" id="ARBA00020631"/>
    </source>
</evidence>
<dbReference type="PANTHER" id="PTHR21428">
    <property type="entry name" value="MEDIATOR OF RNA POLYMERASE II TRANSCRIPTION SUBUNIT 7"/>
    <property type="match status" value="1"/>
</dbReference>
<dbReference type="PANTHER" id="PTHR21428:SF11">
    <property type="entry name" value="MEDIATOR OF RNA POLYMERASE II TRANSCRIPTION SUBUNIT 7"/>
    <property type="match status" value="1"/>
</dbReference>
<evidence type="ECO:0000313" key="12">
    <source>
        <dbReference type="EMBL" id="ERF74086.1"/>
    </source>
</evidence>
<dbReference type="HOGENOM" id="CLU_065214_0_1_1"/>
<keyword evidence="8 10" id="KW-0539">Nucleus</keyword>
<dbReference type="OrthoDB" id="10253553at2759"/>
<evidence type="ECO:0000256" key="1">
    <source>
        <dbReference type="ARBA" id="ARBA00004123"/>
    </source>
</evidence>
<dbReference type="GO" id="GO:0016592">
    <property type="term" value="C:mediator complex"/>
    <property type="evidence" value="ECO:0007669"/>
    <property type="project" value="InterPro"/>
</dbReference>
<comment type="similarity">
    <text evidence="2 10">Belongs to the Mediator complex subunit 7 family.</text>
</comment>
<evidence type="ECO:0000256" key="6">
    <source>
        <dbReference type="ARBA" id="ARBA00023159"/>
    </source>
</evidence>
<evidence type="ECO:0000256" key="10">
    <source>
        <dbReference type="RuleBase" id="RU364060"/>
    </source>
</evidence>
<dbReference type="Gene3D" id="6.10.140.1520">
    <property type="match status" value="1"/>
</dbReference>
<feature type="compositionally biased region" description="Basic and acidic residues" evidence="11">
    <location>
        <begin position="185"/>
        <end position="211"/>
    </location>
</feature>
<evidence type="ECO:0000256" key="3">
    <source>
        <dbReference type="ARBA" id="ARBA00011837"/>
    </source>
</evidence>
<evidence type="ECO:0000256" key="8">
    <source>
        <dbReference type="ARBA" id="ARBA00023242"/>
    </source>
</evidence>
<dbReference type="InterPro" id="IPR044888">
    <property type="entry name" value="Mediatior_Med7_sf"/>
</dbReference>
<dbReference type="GO" id="GO:0003712">
    <property type="term" value="F:transcription coregulator activity"/>
    <property type="evidence" value="ECO:0007669"/>
    <property type="project" value="InterPro"/>
</dbReference>
<dbReference type="InterPro" id="IPR009244">
    <property type="entry name" value="Mediatior_Med7"/>
</dbReference>
<protein>
    <recommendedName>
        <fullName evidence="4 10">Mediator of RNA polymerase II transcription subunit 7</fullName>
    </recommendedName>
</protein>
<dbReference type="OMA" id="IHDSYSM"/>
<reference evidence="13" key="1">
    <citation type="journal article" date="2014" name="BMC Genomics">
        <title>Genome characteristics reveal the impact of lichenization on lichen-forming fungus Endocarpon pusillum Hedwig (Verrucariales, Ascomycota).</title>
        <authorList>
            <person name="Wang Y.-Y."/>
            <person name="Liu B."/>
            <person name="Zhang X.-Y."/>
            <person name="Zhou Q.-M."/>
            <person name="Zhang T."/>
            <person name="Li H."/>
            <person name="Yu Y.-F."/>
            <person name="Zhang X.-L."/>
            <person name="Hao X.-Y."/>
            <person name="Wang M."/>
            <person name="Wang L."/>
            <person name="Wei J.-C."/>
        </authorList>
    </citation>
    <scope>NUCLEOTIDE SEQUENCE [LARGE SCALE GENOMIC DNA]</scope>
    <source>
        <strain evidence="13">Z07020 / HMAS-L-300199</strain>
    </source>
</reference>
<dbReference type="AlphaFoldDB" id="U1GQ43"/>
<dbReference type="RefSeq" id="XP_007800286.1">
    <property type="nucleotide sequence ID" value="XM_007802095.1"/>
</dbReference>
<proteinExistence type="inferred from homology"/>
<dbReference type="Gene3D" id="6.10.140.200">
    <property type="match status" value="1"/>
</dbReference>
<dbReference type="eggNOG" id="KOG0570">
    <property type="taxonomic scope" value="Eukaryota"/>
</dbReference>
<evidence type="ECO:0000313" key="13">
    <source>
        <dbReference type="Proteomes" id="UP000019373"/>
    </source>
</evidence>
<keyword evidence="13" id="KW-1185">Reference proteome</keyword>
<sequence>MANQQQQIPNAPFPAPPPFWKHFTTENLSRLKALKESNIQPEDIPLELSYLEPPTPPSENYTIFGEEQTLSTTLPPLSQLGIPQLYPSTPTNQNHHAASLLQILRSLQLNFQELSVILSQNPTLVGPKLEDIKNLFQNAHWLINMYRPHQARESLIAMMEEQVEEGRREMQECERVKAKAEKQLEEIEREGHEVERRDGDGGNGKKDDDVRNGTSTAGATGADERAKYLWRMMTDIDIEAD</sequence>
<dbReference type="SUPFAM" id="SSF140718">
    <property type="entry name" value="Mediator hinge subcomplex-like"/>
    <property type="match status" value="1"/>
</dbReference>
<dbReference type="Pfam" id="PF05983">
    <property type="entry name" value="Med7"/>
    <property type="match status" value="1"/>
</dbReference>
<gene>
    <name evidence="12" type="ORF">EPUS_08134</name>
</gene>
<dbReference type="EMBL" id="KE720898">
    <property type="protein sequence ID" value="ERF74086.1"/>
    <property type="molecule type" value="Genomic_DNA"/>
</dbReference>
<dbReference type="Proteomes" id="UP000019373">
    <property type="component" value="Unassembled WGS sequence"/>
</dbReference>
<organism evidence="12 13">
    <name type="scientific">Endocarpon pusillum (strain Z07020 / HMAS-L-300199)</name>
    <name type="common">Lichen-forming fungus</name>
    <dbReference type="NCBI Taxonomy" id="1263415"/>
    <lineage>
        <taxon>Eukaryota</taxon>
        <taxon>Fungi</taxon>
        <taxon>Dikarya</taxon>
        <taxon>Ascomycota</taxon>
        <taxon>Pezizomycotina</taxon>
        <taxon>Eurotiomycetes</taxon>
        <taxon>Chaetothyriomycetidae</taxon>
        <taxon>Verrucariales</taxon>
        <taxon>Verrucariaceae</taxon>
        <taxon>Endocarpon</taxon>
    </lineage>
</organism>
<keyword evidence="5 10" id="KW-0805">Transcription regulation</keyword>
<keyword evidence="7 10" id="KW-0804">Transcription</keyword>
<evidence type="ECO:0000256" key="7">
    <source>
        <dbReference type="ARBA" id="ARBA00023163"/>
    </source>
</evidence>
<dbReference type="InterPro" id="IPR037212">
    <property type="entry name" value="Med7/Med21-like"/>
</dbReference>
<comment type="subunit">
    <text evidence="3 10">Component of the Mediator complex.</text>
</comment>
<comment type="subcellular location">
    <subcellularLocation>
        <location evidence="1 10">Nucleus</location>
    </subcellularLocation>
</comment>
<dbReference type="GO" id="GO:0006357">
    <property type="term" value="P:regulation of transcription by RNA polymerase II"/>
    <property type="evidence" value="ECO:0007669"/>
    <property type="project" value="InterPro"/>
</dbReference>